<gene>
    <name evidence="1" type="ORF">GCM10009741_55200</name>
</gene>
<sequence>MTKATSDFDFLNGHFDVAHRQLLKPLTGSDEWDEYAGTCSARTHFDGAISLDEMQFPTKGSYGLSLRLFDPEAEEWSIYWVNSTSYEVFPPVRGKWKDGSCWLVGEDTHDGRPILASYSWSDVTDTTAHWEQSFSADGGETWEVNWTMDFTRRETAPPPLDIPKVTGDFDFLVGSWDMHNERRRPALGEPAEWYDVESTMQVWTYFDGAISFDEGWFPTLGFQGATFRVYNPKTGTWSIHWINSQRGRLETPVIGAFTDGVGIFEGPDTWEGQPIDVRFQWTPGDQQARWEQFFSTDGGRTWVSNWKMTHTRTS</sequence>
<dbReference type="EMBL" id="BAAANC010000003">
    <property type="protein sequence ID" value="GAA1544734.1"/>
    <property type="molecule type" value="Genomic_DNA"/>
</dbReference>
<accession>A0ABP4MHQ4</accession>
<dbReference type="Proteomes" id="UP001500363">
    <property type="component" value="Unassembled WGS sequence"/>
</dbReference>
<organism evidence="1 2">
    <name type="scientific">Kribbella lupini</name>
    <dbReference type="NCBI Taxonomy" id="291602"/>
    <lineage>
        <taxon>Bacteria</taxon>
        <taxon>Bacillati</taxon>
        <taxon>Actinomycetota</taxon>
        <taxon>Actinomycetes</taxon>
        <taxon>Propionibacteriales</taxon>
        <taxon>Kribbellaceae</taxon>
        <taxon>Kribbella</taxon>
    </lineage>
</organism>
<reference evidence="2" key="1">
    <citation type="journal article" date="2019" name="Int. J. Syst. Evol. Microbiol.">
        <title>The Global Catalogue of Microorganisms (GCM) 10K type strain sequencing project: providing services to taxonomists for standard genome sequencing and annotation.</title>
        <authorList>
            <consortium name="The Broad Institute Genomics Platform"/>
            <consortium name="The Broad Institute Genome Sequencing Center for Infectious Disease"/>
            <person name="Wu L."/>
            <person name="Ma J."/>
        </authorList>
    </citation>
    <scope>NUCLEOTIDE SEQUENCE [LARGE SCALE GENOMIC DNA]</scope>
    <source>
        <strain evidence="2">JCM 14303</strain>
    </source>
</reference>
<keyword evidence="2" id="KW-1185">Reference proteome</keyword>
<dbReference type="RefSeq" id="WP_344179277.1">
    <property type="nucleotide sequence ID" value="NZ_BAAANC010000003.1"/>
</dbReference>
<proteinExistence type="predicted"/>
<protein>
    <recommendedName>
        <fullName evidence="3">DUF1579 domain-containing protein</fullName>
    </recommendedName>
</protein>
<evidence type="ECO:0000313" key="2">
    <source>
        <dbReference type="Proteomes" id="UP001500363"/>
    </source>
</evidence>
<evidence type="ECO:0008006" key="3">
    <source>
        <dbReference type="Google" id="ProtNLM"/>
    </source>
</evidence>
<comment type="caution">
    <text evidence="1">The sequence shown here is derived from an EMBL/GenBank/DDBJ whole genome shotgun (WGS) entry which is preliminary data.</text>
</comment>
<name>A0ABP4MHQ4_9ACTN</name>
<evidence type="ECO:0000313" key="1">
    <source>
        <dbReference type="EMBL" id="GAA1544734.1"/>
    </source>
</evidence>